<dbReference type="AlphaFoldDB" id="A0A317XW64"/>
<name>A0A317XW64_9BASI</name>
<dbReference type="InParanoid" id="A0A317XW64"/>
<dbReference type="Proteomes" id="UP000246740">
    <property type="component" value="Unassembled WGS sequence"/>
</dbReference>
<evidence type="ECO:0000313" key="2">
    <source>
        <dbReference type="Proteomes" id="UP000246740"/>
    </source>
</evidence>
<reference evidence="1 2" key="1">
    <citation type="journal article" date="2018" name="Mol. Biol. Evol.">
        <title>Broad Genomic Sampling Reveals a Smut Pathogenic Ancestry of the Fungal Clade Ustilaginomycotina.</title>
        <authorList>
            <person name="Kijpornyongpan T."/>
            <person name="Mondo S.J."/>
            <person name="Barry K."/>
            <person name="Sandor L."/>
            <person name="Lee J."/>
            <person name="Lipzen A."/>
            <person name="Pangilinan J."/>
            <person name="LaButti K."/>
            <person name="Hainaut M."/>
            <person name="Henrissat B."/>
            <person name="Grigoriev I.V."/>
            <person name="Spatafora J.W."/>
            <person name="Aime M.C."/>
        </authorList>
    </citation>
    <scope>NUCLEOTIDE SEQUENCE [LARGE SCALE GENOMIC DNA]</scope>
    <source>
        <strain evidence="1 2">MCA 3645</strain>
    </source>
</reference>
<gene>
    <name evidence="1" type="ORF">BCV70DRAFT_198433</name>
</gene>
<evidence type="ECO:0000313" key="1">
    <source>
        <dbReference type="EMBL" id="PWZ02148.1"/>
    </source>
</evidence>
<protein>
    <submittedName>
        <fullName evidence="1">Uncharacterized protein</fullName>
    </submittedName>
</protein>
<keyword evidence="2" id="KW-1185">Reference proteome</keyword>
<proteinExistence type="predicted"/>
<organism evidence="1 2">
    <name type="scientific">Testicularia cyperi</name>
    <dbReference type="NCBI Taxonomy" id="1882483"/>
    <lineage>
        <taxon>Eukaryota</taxon>
        <taxon>Fungi</taxon>
        <taxon>Dikarya</taxon>
        <taxon>Basidiomycota</taxon>
        <taxon>Ustilaginomycotina</taxon>
        <taxon>Ustilaginomycetes</taxon>
        <taxon>Ustilaginales</taxon>
        <taxon>Anthracoideaceae</taxon>
        <taxon>Testicularia</taxon>
    </lineage>
</organism>
<accession>A0A317XW64</accession>
<sequence>MLLHKSCCTCPLTMLPAIEAGDLARRGRKASSVRQLVSQTWSVTWKGELGTVSRVHDSGGGLAALGIGRILQ</sequence>
<dbReference type="EMBL" id="KZ819189">
    <property type="protein sequence ID" value="PWZ02148.1"/>
    <property type="molecule type" value="Genomic_DNA"/>
</dbReference>